<dbReference type="SUPFAM" id="SSF55961">
    <property type="entry name" value="Bet v1-like"/>
    <property type="match status" value="1"/>
</dbReference>
<dbReference type="Proteomes" id="UP000182466">
    <property type="component" value="Unassembled WGS sequence"/>
</dbReference>
<evidence type="ECO:0000259" key="2">
    <source>
        <dbReference type="Pfam" id="PF08327"/>
    </source>
</evidence>
<dbReference type="InterPro" id="IPR013538">
    <property type="entry name" value="ASHA1/2-like_C"/>
</dbReference>
<organism evidence="3 4">
    <name type="scientific">Sedimentitalea nanhaiensis</name>
    <dbReference type="NCBI Taxonomy" id="999627"/>
    <lineage>
        <taxon>Bacteria</taxon>
        <taxon>Pseudomonadati</taxon>
        <taxon>Pseudomonadota</taxon>
        <taxon>Alphaproteobacteria</taxon>
        <taxon>Rhodobacterales</taxon>
        <taxon>Paracoccaceae</taxon>
        <taxon>Sedimentitalea</taxon>
    </lineage>
</organism>
<dbReference type="OrthoDB" id="9803476at2"/>
<reference evidence="3 4" key="1">
    <citation type="submission" date="2016-10" db="EMBL/GenBank/DDBJ databases">
        <authorList>
            <person name="de Groot N.N."/>
        </authorList>
    </citation>
    <scope>NUCLEOTIDE SEQUENCE [LARGE SCALE GENOMIC DNA]</scope>
    <source>
        <strain evidence="3 4">CGMCC 1.10959</strain>
    </source>
</reference>
<dbReference type="eggNOG" id="COG3832">
    <property type="taxonomic scope" value="Bacteria"/>
</dbReference>
<evidence type="ECO:0000313" key="4">
    <source>
        <dbReference type="Proteomes" id="UP000182466"/>
    </source>
</evidence>
<dbReference type="InterPro" id="IPR023393">
    <property type="entry name" value="START-like_dom_sf"/>
</dbReference>
<dbReference type="Pfam" id="PF08327">
    <property type="entry name" value="AHSA1"/>
    <property type="match status" value="1"/>
</dbReference>
<proteinExistence type="inferred from homology"/>
<dbReference type="Gene3D" id="3.30.530.20">
    <property type="match status" value="1"/>
</dbReference>
<dbReference type="AlphaFoldDB" id="A0A1I6ZY28"/>
<dbReference type="EMBL" id="FPAW01000005">
    <property type="protein sequence ID" value="SFT67559.1"/>
    <property type="molecule type" value="Genomic_DNA"/>
</dbReference>
<feature type="domain" description="Activator of Hsp90 ATPase homologue 1/2-like C-terminal" evidence="2">
    <location>
        <begin position="14"/>
        <end position="133"/>
    </location>
</feature>
<dbReference type="STRING" id="999627.SAMN05216236_10557"/>
<evidence type="ECO:0000256" key="1">
    <source>
        <dbReference type="ARBA" id="ARBA00006817"/>
    </source>
</evidence>
<gene>
    <name evidence="3" type="ORF">SAMN05216236_10557</name>
</gene>
<name>A0A1I6ZY28_9RHOB</name>
<keyword evidence="4" id="KW-1185">Reference proteome</keyword>
<sequence>MTETIIQKSIYLRAMREQVWDFLVDPKKLSSWFNRPNARLQQDQPLEMYGAQSGDTIIWGTVTAERPPEYLEYTFVVKPMGDTVSVVKWTLTQVPGGTRLSLEHSGLPQGTEAFGLLLSLDKGWEEHLTRLRADLSEIS</sequence>
<dbReference type="RefSeq" id="WP_027260943.1">
    <property type="nucleotide sequence ID" value="NZ_FPAW01000005.1"/>
</dbReference>
<dbReference type="CDD" id="cd07814">
    <property type="entry name" value="SRPBCC_CalC_Aha1-like"/>
    <property type="match status" value="1"/>
</dbReference>
<evidence type="ECO:0000313" key="3">
    <source>
        <dbReference type="EMBL" id="SFT67559.1"/>
    </source>
</evidence>
<protein>
    <submittedName>
        <fullName evidence="3">Uncharacterized conserved protein YndB, AHSA1/START domain</fullName>
    </submittedName>
</protein>
<comment type="similarity">
    <text evidence="1">Belongs to the AHA1 family.</text>
</comment>
<accession>A0A1I6ZY28</accession>